<keyword evidence="6" id="KW-0472">Membrane</keyword>
<dbReference type="InterPro" id="IPR038408">
    <property type="entry name" value="GNK2_sf"/>
</dbReference>
<dbReference type="Gene3D" id="3.30.430.20">
    <property type="entry name" value="Gnk2 domain, C-X8-C-X2-C motif"/>
    <property type="match status" value="2"/>
</dbReference>
<comment type="subcellular location">
    <subcellularLocation>
        <location evidence="1">Secreted</location>
    </subcellularLocation>
</comment>
<dbReference type="PROSITE" id="PS51473">
    <property type="entry name" value="GNK2"/>
    <property type="match status" value="2"/>
</dbReference>
<feature type="domain" description="Gnk2-homologous" evidence="7">
    <location>
        <begin position="144"/>
        <end position="256"/>
    </location>
</feature>
<evidence type="ECO:0000256" key="1">
    <source>
        <dbReference type="ARBA" id="ARBA00004613"/>
    </source>
</evidence>
<dbReference type="PANTHER" id="PTHR32411">
    <property type="entry name" value="CYSTEINE-RICH REPEAT SECRETORY PROTEIN 38-RELATED"/>
    <property type="match status" value="1"/>
</dbReference>
<evidence type="ECO:0000256" key="3">
    <source>
        <dbReference type="ARBA" id="ARBA00022729"/>
    </source>
</evidence>
<evidence type="ECO:0000313" key="9">
    <source>
        <dbReference type="Proteomes" id="UP000516314"/>
    </source>
</evidence>
<evidence type="ECO:0000256" key="2">
    <source>
        <dbReference type="ARBA" id="ARBA00022525"/>
    </source>
</evidence>
<sequence length="259" mass="29183">MSSSFLSRPLVSVYVFAMVTMQLLFMQSVLSLNQTNAYLNHICIKGEGIVKGSSYEGSVKNVIDHMSTYLDYGFVNGAGSDGPTKIYAKLQCRADASESKCRSCLATAFSEIRKKCPNYKGRIIWYDNCLLDISSIYTLAEIDYRHIFNMYNAKDVSSDTMAFNKNTRALLYALKEKAISKKELPYRRDYLYSAGEESLGKKKVYAMVQCTKDLSAKNCSVCLSYILSKLPKCCKGKQGGRVLSPSCNFRYELYPFVKT</sequence>
<dbReference type="FunFam" id="3.30.430.20:FF:000007">
    <property type="entry name" value="Cysteine-rich receptor-like protein kinase 11"/>
    <property type="match status" value="1"/>
</dbReference>
<keyword evidence="2" id="KW-0964">Secreted</keyword>
<keyword evidence="4" id="KW-0677">Repeat</keyword>
<dbReference type="InterPro" id="IPR002902">
    <property type="entry name" value="GNK2"/>
</dbReference>
<dbReference type="EMBL" id="LR881468">
    <property type="protein sequence ID" value="CAD5323788.1"/>
    <property type="molecule type" value="Genomic_DNA"/>
</dbReference>
<feature type="transmembrane region" description="Helical" evidence="6">
    <location>
        <begin position="12"/>
        <end position="30"/>
    </location>
</feature>
<dbReference type="InterPro" id="IPR050581">
    <property type="entry name" value="CRR_secretory_protein"/>
</dbReference>
<accession>A0A7G2ENC4</accession>
<evidence type="ECO:0000313" key="8">
    <source>
        <dbReference type="EMBL" id="CAD5323788.1"/>
    </source>
</evidence>
<keyword evidence="3" id="KW-0732">Signal</keyword>
<dbReference type="PANTHER" id="PTHR32411:SF54">
    <property type="entry name" value="CYSTEINE-RICH REPEAT SECRETORY PROTEIN 29-RELATED"/>
    <property type="match status" value="1"/>
</dbReference>
<keyword evidence="6" id="KW-0812">Transmembrane</keyword>
<evidence type="ECO:0000256" key="6">
    <source>
        <dbReference type="SAM" id="Phobius"/>
    </source>
</evidence>
<keyword evidence="6" id="KW-1133">Transmembrane helix</keyword>
<dbReference type="GO" id="GO:0005576">
    <property type="term" value="C:extracellular region"/>
    <property type="evidence" value="ECO:0007669"/>
    <property type="project" value="UniProtKB-SubCell"/>
</dbReference>
<comment type="similarity">
    <text evidence="5">Belongs to the cysteine-rich repeat secretory protein family.</text>
</comment>
<dbReference type="Pfam" id="PF01657">
    <property type="entry name" value="Stress-antifung"/>
    <property type="match status" value="2"/>
</dbReference>
<evidence type="ECO:0000259" key="7">
    <source>
        <dbReference type="PROSITE" id="PS51473"/>
    </source>
</evidence>
<feature type="domain" description="Gnk2-homologous" evidence="7">
    <location>
        <begin position="37"/>
        <end position="138"/>
    </location>
</feature>
<proteinExistence type="inferred from homology"/>
<evidence type="ECO:0000256" key="5">
    <source>
        <dbReference type="ARBA" id="ARBA00038515"/>
    </source>
</evidence>
<gene>
    <name evidence="8" type="ORF">AT9943_LOCUS11715</name>
</gene>
<dbReference type="CDD" id="cd23509">
    <property type="entry name" value="Gnk2-like"/>
    <property type="match status" value="2"/>
</dbReference>
<name>A0A7G2ENC4_ARATH</name>
<dbReference type="Proteomes" id="UP000516314">
    <property type="component" value="Chromosome 3"/>
</dbReference>
<dbReference type="AlphaFoldDB" id="A0A7G2ENC4"/>
<organism evidence="8 9">
    <name type="scientific">Arabidopsis thaliana</name>
    <name type="common">Mouse-ear cress</name>
    <dbReference type="NCBI Taxonomy" id="3702"/>
    <lineage>
        <taxon>Eukaryota</taxon>
        <taxon>Viridiplantae</taxon>
        <taxon>Streptophyta</taxon>
        <taxon>Embryophyta</taxon>
        <taxon>Tracheophyta</taxon>
        <taxon>Spermatophyta</taxon>
        <taxon>Magnoliopsida</taxon>
        <taxon>eudicotyledons</taxon>
        <taxon>Gunneridae</taxon>
        <taxon>Pentapetalae</taxon>
        <taxon>rosids</taxon>
        <taxon>malvids</taxon>
        <taxon>Brassicales</taxon>
        <taxon>Brassicaceae</taxon>
        <taxon>Camelineae</taxon>
        <taxon>Arabidopsis</taxon>
    </lineage>
</organism>
<evidence type="ECO:0000256" key="4">
    <source>
        <dbReference type="ARBA" id="ARBA00022737"/>
    </source>
</evidence>
<protein>
    <submittedName>
        <fullName evidence="8">(thale cress) hypothetical protein</fullName>
    </submittedName>
</protein>
<reference evidence="8 9" key="1">
    <citation type="submission" date="2020-09" db="EMBL/GenBank/DDBJ databases">
        <authorList>
            <person name="Ashkenazy H."/>
        </authorList>
    </citation>
    <scope>NUCLEOTIDE SEQUENCE [LARGE SCALE GENOMIC DNA]</scope>
    <source>
        <strain evidence="9">cv. Cdm-0</strain>
    </source>
</reference>